<feature type="non-terminal residue" evidence="2">
    <location>
        <position position="1"/>
    </location>
</feature>
<dbReference type="PANTHER" id="PTHR43707:SF1">
    <property type="entry name" value="HISTIDINE--TRNA LIGASE, MITOCHONDRIAL-RELATED"/>
    <property type="match status" value="1"/>
</dbReference>
<gene>
    <name evidence="2" type="ORF">S01H1_22421</name>
</gene>
<protein>
    <recommendedName>
        <fullName evidence="1">Aminoacyl-transfer RNA synthetases class-II family profile domain-containing protein</fullName>
    </recommendedName>
</protein>
<dbReference type="EMBL" id="BARS01012650">
    <property type="protein sequence ID" value="GAF88704.1"/>
    <property type="molecule type" value="Genomic_DNA"/>
</dbReference>
<sequence>TYGGGALYRAPRGTTDILPEQQAYWRYVEQKAAEICRLYGYERIDLPMFEDTGLFTRGVGEGTDIVEKEMYVFEDRGGNSLALRPEGTASVCRAYLEHGLHNRPQPVKLFYIGPAFRYERPQAGRYRQHGHFGCEAIGDADPALDAEVIDMAQQFFVSLGLGRFKVVVNTIGCRKCRPEHIAALKAHYHPHIDEVCPDCRRAN</sequence>
<dbReference type="SUPFAM" id="SSF55681">
    <property type="entry name" value="Class II aaRS and biotin synthetases"/>
    <property type="match status" value="1"/>
</dbReference>
<proteinExistence type="predicted"/>
<dbReference type="InterPro" id="IPR045864">
    <property type="entry name" value="aa-tRNA-synth_II/BPL/LPL"/>
</dbReference>
<dbReference type="PROSITE" id="PS50862">
    <property type="entry name" value="AA_TRNA_LIGASE_II"/>
    <property type="match status" value="1"/>
</dbReference>
<dbReference type="GO" id="GO:0004821">
    <property type="term" value="F:histidine-tRNA ligase activity"/>
    <property type="evidence" value="ECO:0007669"/>
    <property type="project" value="TreeGrafter"/>
</dbReference>
<dbReference type="AlphaFoldDB" id="X0T660"/>
<feature type="non-terminal residue" evidence="2">
    <location>
        <position position="203"/>
    </location>
</feature>
<dbReference type="InterPro" id="IPR041715">
    <property type="entry name" value="HisRS-like_core"/>
</dbReference>
<dbReference type="CDD" id="cd00773">
    <property type="entry name" value="HisRS-like_core"/>
    <property type="match status" value="1"/>
</dbReference>
<accession>X0T660</accession>
<dbReference type="GO" id="GO:0006427">
    <property type="term" value="P:histidyl-tRNA aminoacylation"/>
    <property type="evidence" value="ECO:0007669"/>
    <property type="project" value="TreeGrafter"/>
</dbReference>
<dbReference type="InterPro" id="IPR004516">
    <property type="entry name" value="HisRS/HisZ"/>
</dbReference>
<organism evidence="2">
    <name type="scientific">marine sediment metagenome</name>
    <dbReference type="NCBI Taxonomy" id="412755"/>
    <lineage>
        <taxon>unclassified sequences</taxon>
        <taxon>metagenomes</taxon>
        <taxon>ecological metagenomes</taxon>
    </lineage>
</organism>
<name>X0T660_9ZZZZ</name>
<comment type="caution">
    <text evidence="2">The sequence shown here is derived from an EMBL/GenBank/DDBJ whole genome shotgun (WGS) entry which is preliminary data.</text>
</comment>
<evidence type="ECO:0000259" key="1">
    <source>
        <dbReference type="PROSITE" id="PS50862"/>
    </source>
</evidence>
<dbReference type="GO" id="GO:0005737">
    <property type="term" value="C:cytoplasm"/>
    <property type="evidence" value="ECO:0007669"/>
    <property type="project" value="InterPro"/>
</dbReference>
<evidence type="ECO:0000313" key="2">
    <source>
        <dbReference type="EMBL" id="GAF88704.1"/>
    </source>
</evidence>
<feature type="domain" description="Aminoacyl-transfer RNA synthetases class-II family profile" evidence="1">
    <location>
        <begin position="9"/>
        <end position="203"/>
    </location>
</feature>
<dbReference type="Pfam" id="PF13393">
    <property type="entry name" value="tRNA-synt_His"/>
    <property type="match status" value="1"/>
</dbReference>
<dbReference type="Gene3D" id="3.30.930.10">
    <property type="entry name" value="Bira Bifunctional Protein, Domain 2"/>
    <property type="match status" value="1"/>
</dbReference>
<dbReference type="InterPro" id="IPR006195">
    <property type="entry name" value="aa-tRNA-synth_II"/>
</dbReference>
<dbReference type="PANTHER" id="PTHR43707">
    <property type="entry name" value="HISTIDYL-TRNA SYNTHETASE"/>
    <property type="match status" value="1"/>
</dbReference>
<reference evidence="2" key="1">
    <citation type="journal article" date="2014" name="Front. Microbiol.">
        <title>High frequency of phylogenetically diverse reductive dehalogenase-homologous genes in deep subseafloor sedimentary metagenomes.</title>
        <authorList>
            <person name="Kawai M."/>
            <person name="Futagami T."/>
            <person name="Toyoda A."/>
            <person name="Takaki Y."/>
            <person name="Nishi S."/>
            <person name="Hori S."/>
            <person name="Arai W."/>
            <person name="Tsubouchi T."/>
            <person name="Morono Y."/>
            <person name="Uchiyama I."/>
            <person name="Ito T."/>
            <person name="Fujiyama A."/>
            <person name="Inagaki F."/>
            <person name="Takami H."/>
        </authorList>
    </citation>
    <scope>NUCLEOTIDE SEQUENCE</scope>
    <source>
        <strain evidence="2">Expedition CK06-06</strain>
    </source>
</reference>